<dbReference type="Proteomes" id="UP000596742">
    <property type="component" value="Unassembled WGS sequence"/>
</dbReference>
<sequence length="197" mass="22629">MCDLNDFANDFKFLLDLKSYLKEYIETNASKNVGDEINKGIHSKLVDSRSIRIVLPRGCDVLRSVSLENDLNFVGFIGFSKPADQVSETLRDKVWDIDGKLIEEFSNHEDIIAYLSAERTIGGEWGNLVLLQSFDAVEKWRDCPVHHTAINEIAPLYYTRVRIHRGRIQNGSISPDQTLFLDYDFTPTNRCVKVWNE</sequence>
<organism evidence="1 2">
    <name type="scientific">Mytilus galloprovincialis</name>
    <name type="common">Mediterranean mussel</name>
    <dbReference type="NCBI Taxonomy" id="29158"/>
    <lineage>
        <taxon>Eukaryota</taxon>
        <taxon>Metazoa</taxon>
        <taxon>Spiralia</taxon>
        <taxon>Lophotrochozoa</taxon>
        <taxon>Mollusca</taxon>
        <taxon>Bivalvia</taxon>
        <taxon>Autobranchia</taxon>
        <taxon>Pteriomorphia</taxon>
        <taxon>Mytilida</taxon>
        <taxon>Mytiloidea</taxon>
        <taxon>Mytilidae</taxon>
        <taxon>Mytilinae</taxon>
        <taxon>Mytilus</taxon>
    </lineage>
</organism>
<accession>A0A8B6EMW4</accession>
<dbReference type="EMBL" id="UYJE01005351">
    <property type="protein sequence ID" value="VDI36585.1"/>
    <property type="molecule type" value="Genomic_DNA"/>
</dbReference>
<evidence type="ECO:0000313" key="1">
    <source>
        <dbReference type="EMBL" id="VDI36585.1"/>
    </source>
</evidence>
<evidence type="ECO:0000313" key="2">
    <source>
        <dbReference type="Proteomes" id="UP000596742"/>
    </source>
</evidence>
<proteinExistence type="predicted"/>
<keyword evidence="2" id="KW-1185">Reference proteome</keyword>
<comment type="caution">
    <text evidence="1">The sequence shown here is derived from an EMBL/GenBank/DDBJ whole genome shotgun (WGS) entry which is preliminary data.</text>
</comment>
<gene>
    <name evidence="1" type="ORF">MGAL_10B044368</name>
</gene>
<dbReference type="OrthoDB" id="6091258at2759"/>
<reference evidence="1" key="1">
    <citation type="submission" date="2018-11" db="EMBL/GenBank/DDBJ databases">
        <authorList>
            <person name="Alioto T."/>
            <person name="Alioto T."/>
        </authorList>
    </citation>
    <scope>NUCLEOTIDE SEQUENCE</scope>
</reference>
<dbReference type="AlphaFoldDB" id="A0A8B6EMW4"/>
<name>A0A8B6EMW4_MYTGA</name>
<protein>
    <submittedName>
        <fullName evidence="1">Uncharacterized protein</fullName>
    </submittedName>
</protein>